<keyword evidence="14" id="KW-1185">Reference proteome</keyword>
<dbReference type="Proteomes" id="UP001174909">
    <property type="component" value="Unassembled WGS sequence"/>
</dbReference>
<comment type="catalytic activity">
    <reaction evidence="9">
        <text>1,2-didecanoylglycerol + H2O = decanoylglycerol + decanoate + H(+)</text>
        <dbReference type="Rhea" id="RHEA:48596"/>
        <dbReference type="ChEBI" id="CHEBI:11152"/>
        <dbReference type="ChEBI" id="CHEBI:15377"/>
        <dbReference type="ChEBI" id="CHEBI:15378"/>
        <dbReference type="ChEBI" id="CHEBI:27689"/>
        <dbReference type="ChEBI" id="CHEBI:90605"/>
    </reaction>
</comment>
<evidence type="ECO:0000313" key="14">
    <source>
        <dbReference type="Proteomes" id="UP001174909"/>
    </source>
</evidence>
<dbReference type="InterPro" id="IPR029058">
    <property type="entry name" value="AB_hydrolase_fold"/>
</dbReference>
<evidence type="ECO:0000256" key="11">
    <source>
        <dbReference type="ARBA" id="ARBA00048919"/>
    </source>
</evidence>
<feature type="domain" description="AB hydrolase-1" evidence="12">
    <location>
        <begin position="2"/>
        <end position="175"/>
    </location>
</feature>
<evidence type="ECO:0000256" key="1">
    <source>
        <dbReference type="ARBA" id="ARBA00008645"/>
    </source>
</evidence>
<comment type="catalytic activity">
    <reaction evidence="10">
        <text>1-octadecanoyl-2-(9Z-octadecenoyl)-sn-glycerol + H2O = 2-(9Z-octadecenoyl)-glycerol + octadecanoate + H(+)</text>
        <dbReference type="Rhea" id="RHEA:77103"/>
        <dbReference type="ChEBI" id="CHEBI:15377"/>
        <dbReference type="ChEBI" id="CHEBI:15378"/>
        <dbReference type="ChEBI" id="CHEBI:25629"/>
        <dbReference type="ChEBI" id="CHEBI:73990"/>
        <dbReference type="ChEBI" id="CHEBI:75468"/>
    </reaction>
</comment>
<evidence type="ECO:0000256" key="5">
    <source>
        <dbReference type="ARBA" id="ARBA00043667"/>
    </source>
</evidence>
<comment type="similarity">
    <text evidence="1">Belongs to the AB hydrolase superfamily.</text>
</comment>
<gene>
    <name evidence="13" type="ORF">GBAR_LOCUS6920</name>
</gene>
<evidence type="ECO:0000256" key="2">
    <source>
        <dbReference type="ARBA" id="ARBA00022801"/>
    </source>
</evidence>
<comment type="catalytic activity">
    <reaction evidence="5">
        <text>a 1,2-diacyl-sn-glycerol + H2O = a 2-acylglycerol + a fatty acid + H(+)</text>
        <dbReference type="Rhea" id="RHEA:33275"/>
        <dbReference type="ChEBI" id="CHEBI:15377"/>
        <dbReference type="ChEBI" id="CHEBI:15378"/>
        <dbReference type="ChEBI" id="CHEBI:17389"/>
        <dbReference type="ChEBI" id="CHEBI:17815"/>
        <dbReference type="ChEBI" id="CHEBI:28868"/>
        <dbReference type="EC" id="3.1.1.116"/>
    </reaction>
</comment>
<evidence type="ECO:0000256" key="3">
    <source>
        <dbReference type="ARBA" id="ARBA00026104"/>
    </source>
</evidence>
<keyword evidence="2" id="KW-0378">Hydrolase</keyword>
<protein>
    <recommendedName>
        <fullName evidence="7">sn-1-specific diacylglycerol lipase ABHD11</fullName>
        <ecNumber evidence="3">3.1.1.116</ecNumber>
    </recommendedName>
    <alternativeName>
        <fullName evidence="4">Alpha/beta hydrolase domain-containing protein 11</fullName>
    </alternativeName>
</protein>
<evidence type="ECO:0000256" key="9">
    <source>
        <dbReference type="ARBA" id="ARBA00048504"/>
    </source>
</evidence>
<dbReference type="EC" id="3.1.1.116" evidence="3"/>
<evidence type="ECO:0000256" key="7">
    <source>
        <dbReference type="ARBA" id="ARBA00044064"/>
    </source>
</evidence>
<reference evidence="13" key="1">
    <citation type="submission" date="2023-03" db="EMBL/GenBank/DDBJ databases">
        <authorList>
            <person name="Steffen K."/>
            <person name="Cardenas P."/>
        </authorList>
    </citation>
    <scope>NUCLEOTIDE SEQUENCE</scope>
</reference>
<comment type="catalytic activity">
    <reaction evidence="11">
        <text>1-octadecanoyl-2-(5Z,8Z,11Z,14Z-eicosatetraenoyl)-sn-glycerol + H2O = 2-(5Z,8Z,11Z,14Z-eicosatetraenoyl)-glycerol + octadecanoate + H(+)</text>
        <dbReference type="Rhea" id="RHEA:38507"/>
        <dbReference type="ChEBI" id="CHEBI:15377"/>
        <dbReference type="ChEBI" id="CHEBI:15378"/>
        <dbReference type="ChEBI" id="CHEBI:25629"/>
        <dbReference type="ChEBI" id="CHEBI:52392"/>
        <dbReference type="ChEBI" id="CHEBI:75728"/>
    </reaction>
</comment>
<comment type="caution">
    <text evidence="13">The sequence shown here is derived from an EMBL/GenBank/DDBJ whole genome shotgun (WGS) entry which is preliminary data.</text>
</comment>
<evidence type="ECO:0000256" key="8">
    <source>
        <dbReference type="ARBA" id="ARBA00048283"/>
    </source>
</evidence>
<comment type="catalytic activity">
    <reaction evidence="6">
        <text>a 1,3-diacyl-sn-glycerol + H2O = a 1-acyl-sn-glycerol + a fatty acid + H(+)</text>
        <dbReference type="Rhea" id="RHEA:38503"/>
        <dbReference type="ChEBI" id="CHEBI:15377"/>
        <dbReference type="ChEBI" id="CHEBI:15378"/>
        <dbReference type="ChEBI" id="CHEBI:28868"/>
        <dbReference type="ChEBI" id="CHEBI:64683"/>
        <dbReference type="ChEBI" id="CHEBI:77272"/>
    </reaction>
</comment>
<dbReference type="InterPro" id="IPR000073">
    <property type="entry name" value="AB_hydrolase_1"/>
</dbReference>
<sequence length="187" mass="21322">MGLEKFILVGHSMGGRNSMAFGGKYPEKLEKLIIVDVGPALDSRGSNRISEEIRNVPEEFDSFEDVFNYQNAQNRFSSEEVMRRRVQYSTKELPDRKIGWKYDILIREQRRNNTVPPSDDLWPSLPNITCPSLIVRGVHTDILAEDVAQRMVETLPNVELVQVEQAAHMVFEDNPADFIAAVKQFLG</sequence>
<evidence type="ECO:0000256" key="6">
    <source>
        <dbReference type="ARBA" id="ARBA00043742"/>
    </source>
</evidence>
<dbReference type="PANTHER" id="PTHR46118:SF4">
    <property type="entry name" value="PROTEIN ABHD11"/>
    <property type="match status" value="1"/>
</dbReference>
<organism evidence="13 14">
    <name type="scientific">Geodia barretti</name>
    <name type="common">Barrett's horny sponge</name>
    <dbReference type="NCBI Taxonomy" id="519541"/>
    <lineage>
        <taxon>Eukaryota</taxon>
        <taxon>Metazoa</taxon>
        <taxon>Porifera</taxon>
        <taxon>Demospongiae</taxon>
        <taxon>Heteroscleromorpha</taxon>
        <taxon>Tetractinellida</taxon>
        <taxon>Astrophorina</taxon>
        <taxon>Geodiidae</taxon>
        <taxon>Geodia</taxon>
    </lineage>
</organism>
<accession>A0AA35RI01</accession>
<dbReference type="SUPFAM" id="SSF53474">
    <property type="entry name" value="alpha/beta-Hydrolases"/>
    <property type="match status" value="1"/>
</dbReference>
<dbReference type="EMBL" id="CASHTH010001038">
    <property type="protein sequence ID" value="CAI8010487.1"/>
    <property type="molecule type" value="Genomic_DNA"/>
</dbReference>
<dbReference type="AlphaFoldDB" id="A0AA35RI01"/>
<proteinExistence type="inferred from homology"/>
<dbReference type="GO" id="GO:0016787">
    <property type="term" value="F:hydrolase activity"/>
    <property type="evidence" value="ECO:0007669"/>
    <property type="project" value="UniProtKB-KW"/>
</dbReference>
<dbReference type="PANTHER" id="PTHR46118">
    <property type="entry name" value="PROTEIN ABHD11"/>
    <property type="match status" value="1"/>
</dbReference>
<dbReference type="Gene3D" id="3.40.50.1820">
    <property type="entry name" value="alpha/beta hydrolase"/>
    <property type="match status" value="1"/>
</dbReference>
<evidence type="ECO:0000256" key="4">
    <source>
        <dbReference type="ARBA" id="ARBA00042703"/>
    </source>
</evidence>
<name>A0AA35RI01_GEOBA</name>
<evidence type="ECO:0000256" key="10">
    <source>
        <dbReference type="ARBA" id="ARBA00048513"/>
    </source>
</evidence>
<evidence type="ECO:0000313" key="13">
    <source>
        <dbReference type="EMBL" id="CAI8010487.1"/>
    </source>
</evidence>
<dbReference type="PRINTS" id="PR00111">
    <property type="entry name" value="ABHYDROLASE"/>
</dbReference>
<dbReference type="Pfam" id="PF00561">
    <property type="entry name" value="Abhydrolase_1"/>
    <property type="match status" value="1"/>
</dbReference>
<comment type="catalytic activity">
    <reaction evidence="8">
        <text>1-octadecanoyl-2-(4Z,7Z,10Z,13Z,16Z,19Z-docosahexaenoyl)-sn-glycerol + H2O = 2-(4Z,7Z,10Z,13Z,16Z,19Z-docosahexaenoyl)-glycerol + octadecanoate + H(+)</text>
        <dbReference type="Rhea" id="RHEA:77107"/>
        <dbReference type="ChEBI" id="CHEBI:15377"/>
        <dbReference type="ChEBI" id="CHEBI:15378"/>
        <dbReference type="ChEBI" id="CHEBI:25629"/>
        <dbReference type="ChEBI" id="CHEBI:77129"/>
        <dbReference type="ChEBI" id="CHEBI:186738"/>
    </reaction>
</comment>
<evidence type="ECO:0000259" key="12">
    <source>
        <dbReference type="Pfam" id="PF00561"/>
    </source>
</evidence>